<dbReference type="Gene3D" id="1.10.630.10">
    <property type="entry name" value="Cytochrome P450"/>
    <property type="match status" value="1"/>
</dbReference>
<dbReference type="AlphaFoldDB" id="E4N4M5"/>
<dbReference type="InterPro" id="IPR017972">
    <property type="entry name" value="Cyt_P450_CS"/>
</dbReference>
<protein>
    <submittedName>
        <fullName evidence="8">Putative cytochrome P450</fullName>
    </submittedName>
</protein>
<evidence type="ECO:0000256" key="5">
    <source>
        <dbReference type="ARBA" id="ARBA00023004"/>
    </source>
</evidence>
<dbReference type="InterPro" id="IPR036396">
    <property type="entry name" value="Cyt_P450_sf"/>
</dbReference>
<evidence type="ECO:0000256" key="7">
    <source>
        <dbReference type="RuleBase" id="RU000461"/>
    </source>
</evidence>
<dbReference type="GO" id="GO:0004497">
    <property type="term" value="F:monooxygenase activity"/>
    <property type="evidence" value="ECO:0007669"/>
    <property type="project" value="UniProtKB-KW"/>
</dbReference>
<dbReference type="Pfam" id="PF00067">
    <property type="entry name" value="p450"/>
    <property type="match status" value="1"/>
</dbReference>
<dbReference type="SUPFAM" id="SSF48264">
    <property type="entry name" value="Cytochrome P450"/>
    <property type="match status" value="1"/>
</dbReference>
<evidence type="ECO:0000256" key="3">
    <source>
        <dbReference type="ARBA" id="ARBA00022723"/>
    </source>
</evidence>
<dbReference type="eggNOG" id="COG2124">
    <property type="taxonomic scope" value="Bacteria"/>
</dbReference>
<dbReference type="PROSITE" id="PS00086">
    <property type="entry name" value="CYTOCHROME_P450"/>
    <property type="match status" value="1"/>
</dbReference>
<dbReference type="PANTHER" id="PTHR46696">
    <property type="entry name" value="P450, PUTATIVE (EUROFUNG)-RELATED"/>
    <property type="match status" value="1"/>
</dbReference>
<evidence type="ECO:0000256" key="1">
    <source>
        <dbReference type="ARBA" id="ARBA00010617"/>
    </source>
</evidence>
<dbReference type="STRING" id="452652.KSE_03080"/>
<evidence type="ECO:0000256" key="6">
    <source>
        <dbReference type="ARBA" id="ARBA00023033"/>
    </source>
</evidence>
<dbReference type="CDD" id="cd11029">
    <property type="entry name" value="CYP107-like"/>
    <property type="match status" value="1"/>
</dbReference>
<dbReference type="PRINTS" id="PR00385">
    <property type="entry name" value="P450"/>
</dbReference>
<reference evidence="8 9" key="1">
    <citation type="journal article" date="2010" name="DNA Res.">
        <title>Genome sequence of Kitasatospora setae NBRC 14216T: an evolutionary snapshot of the family Streptomycetaceae.</title>
        <authorList>
            <person name="Ichikawa N."/>
            <person name="Oguchi A."/>
            <person name="Ikeda H."/>
            <person name="Ishikawa J."/>
            <person name="Kitani S."/>
            <person name="Watanabe Y."/>
            <person name="Nakamura S."/>
            <person name="Katano Y."/>
            <person name="Kishi E."/>
            <person name="Sasagawa M."/>
            <person name="Ankai A."/>
            <person name="Fukui S."/>
            <person name="Hashimoto Y."/>
            <person name="Kamata S."/>
            <person name="Otoguro M."/>
            <person name="Tanikawa S."/>
            <person name="Nihira T."/>
            <person name="Horinouchi S."/>
            <person name="Ohnishi Y."/>
            <person name="Hayakawa M."/>
            <person name="Kuzuyama T."/>
            <person name="Arisawa A."/>
            <person name="Nomoto F."/>
            <person name="Miura H."/>
            <person name="Takahashi Y."/>
            <person name="Fujita N."/>
        </authorList>
    </citation>
    <scope>NUCLEOTIDE SEQUENCE [LARGE SCALE GENOMIC DNA]</scope>
    <source>
        <strain evidence="9">ATCC 33774 / DSM 43861 / JCM 3304 / KCC A-0304 / NBRC 14216 / KM-6054</strain>
    </source>
</reference>
<keyword evidence="6 7" id="KW-0503">Monooxygenase</keyword>
<keyword evidence="9" id="KW-1185">Reference proteome</keyword>
<name>E4N4M5_KITSK</name>
<dbReference type="GO" id="GO:0016705">
    <property type="term" value="F:oxidoreductase activity, acting on paired donors, with incorporation or reduction of molecular oxygen"/>
    <property type="evidence" value="ECO:0007669"/>
    <property type="project" value="InterPro"/>
</dbReference>
<dbReference type="Proteomes" id="UP000007076">
    <property type="component" value="Chromosome"/>
</dbReference>
<gene>
    <name evidence="8" type="ordered locus">KSE_03080</name>
</gene>
<dbReference type="InterPro" id="IPR002397">
    <property type="entry name" value="Cyt_P450_B"/>
</dbReference>
<dbReference type="InterPro" id="IPR001128">
    <property type="entry name" value="Cyt_P450"/>
</dbReference>
<evidence type="ECO:0000256" key="2">
    <source>
        <dbReference type="ARBA" id="ARBA00022617"/>
    </source>
</evidence>
<dbReference type="GO" id="GO:0020037">
    <property type="term" value="F:heme binding"/>
    <property type="evidence" value="ECO:0007669"/>
    <property type="project" value="InterPro"/>
</dbReference>
<dbReference type="KEGG" id="ksk:KSE_03080"/>
<keyword evidence="4 7" id="KW-0560">Oxidoreductase</keyword>
<sequence length="415" mass="45407">MIDIQRCPHRLDLDGSDLHAESAALRAAGPAARIELPGGVTGWSLTDPALIKRLLTDPRISRDASRHWTADLAGEVPADWPLRMWTDVRNALTAYGPDHARLRRLIGPAFSARRVRALAPEIERITAGLLDRLAAHPEGEVVDLRAEFIWVLPLMVANTLLGVPEEIHDAFRSTIGRTFETGATPEEAVRNAEAVYVQLALLAKAKREEPGDDVTTALVQARDEETGGGLDERELLDNLLLLVGAGHETTVNLIGSTIAQLAADPQQLDQLKADPARWPDAVEETLRHQPPVANILARFPVEDVHDEPTGLTFVRGDLLVVNFLAAGRDPALHGEDAARYDHTRPTRRDHLSFGHGVHYCLGAELARLESRIALAALFERFPCLTLAVPADELRPLPSFISNGPRELPVLLHGRA</sequence>
<dbReference type="PANTHER" id="PTHR46696:SF1">
    <property type="entry name" value="CYTOCHROME P450 YJIB-RELATED"/>
    <property type="match status" value="1"/>
</dbReference>
<dbReference type="HOGENOM" id="CLU_033716_1_2_11"/>
<comment type="similarity">
    <text evidence="1 7">Belongs to the cytochrome P450 family.</text>
</comment>
<dbReference type="RefSeq" id="WP_014133476.1">
    <property type="nucleotide sequence ID" value="NC_016109.1"/>
</dbReference>
<keyword evidence="5 7" id="KW-0408">Iron</keyword>
<keyword evidence="2 7" id="KW-0349">Heme</keyword>
<evidence type="ECO:0000313" key="8">
    <source>
        <dbReference type="EMBL" id="BAJ26156.1"/>
    </source>
</evidence>
<dbReference type="FunFam" id="1.10.630.10:FF:000018">
    <property type="entry name" value="Cytochrome P450 monooxygenase"/>
    <property type="match status" value="1"/>
</dbReference>
<proteinExistence type="inferred from homology"/>
<dbReference type="GO" id="GO:0005506">
    <property type="term" value="F:iron ion binding"/>
    <property type="evidence" value="ECO:0007669"/>
    <property type="project" value="InterPro"/>
</dbReference>
<dbReference type="PRINTS" id="PR00359">
    <property type="entry name" value="BP450"/>
</dbReference>
<evidence type="ECO:0000313" key="9">
    <source>
        <dbReference type="Proteomes" id="UP000007076"/>
    </source>
</evidence>
<evidence type="ECO:0000256" key="4">
    <source>
        <dbReference type="ARBA" id="ARBA00023002"/>
    </source>
</evidence>
<organism evidence="8 9">
    <name type="scientific">Kitasatospora setae (strain ATCC 33774 / DSM 43861 / JCM 3304 / KCC A-0304 / NBRC 14216 / KM-6054)</name>
    <name type="common">Streptomyces setae</name>
    <dbReference type="NCBI Taxonomy" id="452652"/>
    <lineage>
        <taxon>Bacteria</taxon>
        <taxon>Bacillati</taxon>
        <taxon>Actinomycetota</taxon>
        <taxon>Actinomycetes</taxon>
        <taxon>Kitasatosporales</taxon>
        <taxon>Streptomycetaceae</taxon>
        <taxon>Kitasatospora</taxon>
    </lineage>
</organism>
<dbReference type="PATRIC" id="fig|452652.3.peg.300"/>
<accession>E4N4M5</accession>
<keyword evidence="3 7" id="KW-0479">Metal-binding</keyword>
<dbReference type="EMBL" id="AP010968">
    <property type="protein sequence ID" value="BAJ26156.1"/>
    <property type="molecule type" value="Genomic_DNA"/>
</dbReference>